<feature type="chain" id="PRO_5002961999" evidence="3">
    <location>
        <begin position="25"/>
        <end position="104"/>
    </location>
</feature>
<geneLocation type="plasmid" evidence="4 5">
    <name>pR132505</name>
</geneLocation>
<dbReference type="HOGENOM" id="CLU_2247932_0_0_5"/>
<dbReference type="EMBL" id="CP001627">
    <property type="protein sequence ID" value="ACS61236.1"/>
    <property type="molecule type" value="Genomic_DNA"/>
</dbReference>
<feature type="region of interest" description="Disordered" evidence="2">
    <location>
        <begin position="78"/>
        <end position="104"/>
    </location>
</feature>
<gene>
    <name evidence="4" type="ordered locus">Rleg_6490</name>
</gene>
<dbReference type="Gene3D" id="1.20.58.430">
    <property type="entry name" value="Type IV secretion system, VirB5-domain"/>
    <property type="match status" value="1"/>
</dbReference>
<evidence type="ECO:0000256" key="1">
    <source>
        <dbReference type="SAM" id="Coils"/>
    </source>
</evidence>
<keyword evidence="4" id="KW-0614">Plasmid</keyword>
<proteinExistence type="predicted"/>
<evidence type="ECO:0000313" key="4">
    <source>
        <dbReference type="EMBL" id="ACS61236.1"/>
    </source>
</evidence>
<keyword evidence="1" id="KW-0175">Coiled coil</keyword>
<sequence>MERSTTRFALVLAATLLPVGTAFPQGIPVIDQTAIAKQIESITQLKSQLDTLNQQLQQARQPSAERVLDDDVRACRHGYPRRRHYPPPPGLVPGFFFPEGNSND</sequence>
<feature type="coiled-coil region" evidence="1">
    <location>
        <begin position="35"/>
        <end position="62"/>
    </location>
</feature>
<evidence type="ECO:0000313" key="5">
    <source>
        <dbReference type="Proteomes" id="UP000002256"/>
    </source>
</evidence>
<evidence type="ECO:0000256" key="2">
    <source>
        <dbReference type="SAM" id="MobiDB-lite"/>
    </source>
</evidence>
<dbReference type="SUPFAM" id="SSF101082">
    <property type="entry name" value="Typo IV secretion system protein TraC"/>
    <property type="match status" value="1"/>
</dbReference>
<name>C6BAX8_RHILS</name>
<dbReference type="KEGG" id="rlg:Rleg_6490"/>
<dbReference type="Pfam" id="PF07996">
    <property type="entry name" value="T4SS"/>
    <property type="match status" value="1"/>
</dbReference>
<dbReference type="OrthoDB" id="7840723at2"/>
<feature type="compositionally biased region" description="Low complexity" evidence="2">
    <location>
        <begin position="92"/>
        <end position="104"/>
    </location>
</feature>
<dbReference type="InterPro" id="IPR014158">
    <property type="entry name" value="T4SS_VirB5"/>
</dbReference>
<feature type="signal peptide" evidence="3">
    <location>
        <begin position="1"/>
        <end position="24"/>
    </location>
</feature>
<dbReference type="InterPro" id="IPR023220">
    <property type="entry name" value="T4SS_VirB5-domain"/>
</dbReference>
<keyword evidence="3" id="KW-0732">Signal</keyword>
<dbReference type="Proteomes" id="UP000002256">
    <property type="component" value="Plasmid pR132505"/>
</dbReference>
<organism evidence="4 5">
    <name type="scientific">Rhizobium leguminosarum bv. trifolii (strain WSM1325)</name>
    <dbReference type="NCBI Taxonomy" id="395491"/>
    <lineage>
        <taxon>Bacteria</taxon>
        <taxon>Pseudomonadati</taxon>
        <taxon>Pseudomonadota</taxon>
        <taxon>Alphaproteobacteria</taxon>
        <taxon>Hyphomicrobiales</taxon>
        <taxon>Rhizobiaceae</taxon>
        <taxon>Rhizobium/Agrobacterium group</taxon>
        <taxon>Rhizobium</taxon>
    </lineage>
</organism>
<evidence type="ECO:0000256" key="3">
    <source>
        <dbReference type="SAM" id="SignalP"/>
    </source>
</evidence>
<dbReference type="AlphaFoldDB" id="C6BAX8"/>
<accession>C6BAX8</accession>
<reference evidence="4 5" key="1">
    <citation type="journal article" date="2010" name="Stand. Genomic Sci.">
        <title>Complete genome sequence of Rhizobium leguminosarum bv. trifolii strain WSM1325, an effective microsymbiont of annual Mediterranean clovers.</title>
        <authorList>
            <person name="Reeve W."/>
            <person name="O'Hara G."/>
            <person name="Chain P."/>
            <person name="Ardley J."/>
            <person name="Brau L."/>
            <person name="Nandesena K."/>
            <person name="Tiwari R."/>
            <person name="Copeland A."/>
            <person name="Nolan M."/>
            <person name="Han C."/>
            <person name="Brettin T."/>
            <person name="Land M."/>
            <person name="Ovchinikova G."/>
            <person name="Ivanova N."/>
            <person name="Mavromatis K."/>
            <person name="Markowitz V."/>
            <person name="Kyrpides N."/>
            <person name="Melino V."/>
            <person name="Denton M."/>
            <person name="Yates R."/>
            <person name="Howieson J."/>
        </authorList>
    </citation>
    <scope>NUCLEOTIDE SEQUENCE [LARGE SCALE GENOMIC DNA]</scope>
    <source>
        <strain evidence="4 5">WSM1325</strain>
        <plasmid evidence="5">Plasmid pR132505</plasmid>
    </source>
</reference>
<protein>
    <submittedName>
        <fullName evidence="4">Uncharacterized protein</fullName>
    </submittedName>
</protein>